<gene>
    <name evidence="1" type="ORF">LCGC14_0992490</name>
</gene>
<dbReference type="AlphaFoldDB" id="A0A0F9NA21"/>
<organism evidence="1">
    <name type="scientific">marine sediment metagenome</name>
    <dbReference type="NCBI Taxonomy" id="412755"/>
    <lineage>
        <taxon>unclassified sequences</taxon>
        <taxon>metagenomes</taxon>
        <taxon>ecological metagenomes</taxon>
    </lineage>
</organism>
<sequence>MIEQDWTHRQDYVVQMLGQRAVALRFKDFVSDERPKLLSLCEHDQLILLGVYGEGGGRERLVGYCLLFSGAPTLHWHTRYAGISYSPLEEIKTRQMLVIYDDPNVRLLRFGVGCYDYLFCSRKQVDEQMEADLADHQQHQQFSRAWRDGM</sequence>
<name>A0A0F9NA21_9ZZZZ</name>
<accession>A0A0F9NA21</accession>
<reference evidence="1" key="1">
    <citation type="journal article" date="2015" name="Nature">
        <title>Complex archaea that bridge the gap between prokaryotes and eukaryotes.</title>
        <authorList>
            <person name="Spang A."/>
            <person name="Saw J.H."/>
            <person name="Jorgensen S.L."/>
            <person name="Zaremba-Niedzwiedzka K."/>
            <person name="Martijn J."/>
            <person name="Lind A.E."/>
            <person name="van Eijk R."/>
            <person name="Schleper C."/>
            <person name="Guy L."/>
            <person name="Ettema T.J."/>
        </authorList>
    </citation>
    <scope>NUCLEOTIDE SEQUENCE</scope>
</reference>
<proteinExistence type="predicted"/>
<evidence type="ECO:0000313" key="1">
    <source>
        <dbReference type="EMBL" id="KKN14799.1"/>
    </source>
</evidence>
<protein>
    <submittedName>
        <fullName evidence="1">Uncharacterized protein</fullName>
    </submittedName>
</protein>
<dbReference type="EMBL" id="LAZR01003781">
    <property type="protein sequence ID" value="KKN14799.1"/>
    <property type="molecule type" value="Genomic_DNA"/>
</dbReference>
<comment type="caution">
    <text evidence="1">The sequence shown here is derived from an EMBL/GenBank/DDBJ whole genome shotgun (WGS) entry which is preliminary data.</text>
</comment>